<keyword evidence="5" id="KW-1185">Reference proteome</keyword>
<accession>A0A397SGE5</accession>
<dbReference type="OrthoDB" id="432528at2759"/>
<gene>
    <name evidence="4" type="ORF">C1645_861709</name>
</gene>
<dbReference type="Pfam" id="PF24681">
    <property type="entry name" value="Kelch_KLHDC2_KLHL20_DRC7"/>
    <property type="match status" value="1"/>
</dbReference>
<keyword evidence="3" id="KW-0812">Transmembrane</keyword>
<proteinExistence type="predicted"/>
<reference evidence="4 5" key="1">
    <citation type="submission" date="2018-06" db="EMBL/GenBank/DDBJ databases">
        <title>Comparative genomics reveals the genomic features of Rhizophagus irregularis, R. cerebriforme, R. diaphanum and Gigaspora rosea, and their symbiotic lifestyle signature.</title>
        <authorList>
            <person name="Morin E."/>
            <person name="San Clemente H."/>
            <person name="Chen E.C.H."/>
            <person name="De La Providencia I."/>
            <person name="Hainaut M."/>
            <person name="Kuo A."/>
            <person name="Kohler A."/>
            <person name="Murat C."/>
            <person name="Tang N."/>
            <person name="Roy S."/>
            <person name="Loubradou J."/>
            <person name="Henrissat B."/>
            <person name="Grigoriev I.V."/>
            <person name="Corradi N."/>
            <person name="Roux C."/>
            <person name="Martin F.M."/>
        </authorList>
    </citation>
    <scope>NUCLEOTIDE SEQUENCE [LARGE SCALE GENOMIC DNA]</scope>
    <source>
        <strain evidence="4 5">DAOM 227022</strain>
    </source>
</reference>
<protein>
    <recommendedName>
        <fullName evidence="6">Galactose oxidase</fullName>
    </recommendedName>
</protein>
<evidence type="ECO:0000313" key="5">
    <source>
        <dbReference type="Proteomes" id="UP000265703"/>
    </source>
</evidence>
<keyword evidence="1" id="KW-0880">Kelch repeat</keyword>
<name>A0A397SGE5_9GLOM</name>
<dbReference type="STRING" id="658196.A0A397SGE5"/>
<dbReference type="EMBL" id="QKYT01000606">
    <property type="protein sequence ID" value="RIA83037.1"/>
    <property type="molecule type" value="Genomic_DNA"/>
</dbReference>
<evidence type="ECO:0008006" key="6">
    <source>
        <dbReference type="Google" id="ProtNLM"/>
    </source>
</evidence>
<comment type="caution">
    <text evidence="4">The sequence shown here is derived from an EMBL/GenBank/DDBJ whole genome shotgun (WGS) entry which is preliminary data.</text>
</comment>
<keyword evidence="3" id="KW-1133">Transmembrane helix</keyword>
<evidence type="ECO:0000256" key="3">
    <source>
        <dbReference type="SAM" id="Phobius"/>
    </source>
</evidence>
<keyword evidence="3" id="KW-0472">Membrane</keyword>
<dbReference type="Gene3D" id="2.120.10.80">
    <property type="entry name" value="Kelch-type beta propeller"/>
    <property type="match status" value="2"/>
</dbReference>
<evidence type="ECO:0000256" key="1">
    <source>
        <dbReference type="ARBA" id="ARBA00022441"/>
    </source>
</evidence>
<feature type="transmembrane region" description="Helical" evidence="3">
    <location>
        <begin position="357"/>
        <end position="379"/>
    </location>
</feature>
<evidence type="ECO:0000256" key="2">
    <source>
        <dbReference type="ARBA" id="ARBA00022737"/>
    </source>
</evidence>
<keyword evidence="2" id="KW-0677">Repeat</keyword>
<sequence length="401" mass="44395">MVPFKPNQRTFHTATLVNNKLYILDGISINLTRTLNDFFYLDVSATYNTQNLPWVDLSSINTIVPQHAAATSVKGGTNNNTLILYGGVTANPKSSSLYTFDTQTNSWNIPTIVGNIPRKQSLTGIIDNNGKMYLWGGSDGTNELNDMFILDTINLIERVGSLVGAPTPRYNYGATLLPDNNIIYMGGYDGNAEFPLDLVYIYNTMNNSWSNITAKGKVPFSRDGFSVILGLDGSSVIIFGGTSTYSIQGLAPDDSIYELNLFNFEWIIPKISNTSQIPNSRMYHKANVIGKYMIISFGLGYDPSIESDILLLDISNKNEYVWTDAFDLNSSSISTKPTATNTVQPETSTQPAQYKNIIGIIIGSLICITLVSFGGFFLYKWNKKTKWQKYIASIPHILSDC</sequence>
<dbReference type="PANTHER" id="PTHR46093:SF18">
    <property type="entry name" value="FIBRONECTIN TYPE-III DOMAIN-CONTAINING PROTEIN"/>
    <property type="match status" value="1"/>
</dbReference>
<evidence type="ECO:0000313" key="4">
    <source>
        <dbReference type="EMBL" id="RIA83037.1"/>
    </source>
</evidence>
<dbReference type="Proteomes" id="UP000265703">
    <property type="component" value="Unassembled WGS sequence"/>
</dbReference>
<dbReference type="InterPro" id="IPR015915">
    <property type="entry name" value="Kelch-typ_b-propeller"/>
</dbReference>
<dbReference type="AlphaFoldDB" id="A0A397SGE5"/>
<dbReference type="PANTHER" id="PTHR46093">
    <property type="entry name" value="ACYL-COA-BINDING DOMAIN-CONTAINING PROTEIN 5"/>
    <property type="match status" value="1"/>
</dbReference>
<dbReference type="SUPFAM" id="SSF117281">
    <property type="entry name" value="Kelch motif"/>
    <property type="match status" value="1"/>
</dbReference>
<organism evidence="4 5">
    <name type="scientific">Glomus cerebriforme</name>
    <dbReference type="NCBI Taxonomy" id="658196"/>
    <lineage>
        <taxon>Eukaryota</taxon>
        <taxon>Fungi</taxon>
        <taxon>Fungi incertae sedis</taxon>
        <taxon>Mucoromycota</taxon>
        <taxon>Glomeromycotina</taxon>
        <taxon>Glomeromycetes</taxon>
        <taxon>Glomerales</taxon>
        <taxon>Glomeraceae</taxon>
        <taxon>Glomus</taxon>
    </lineage>
</organism>